<protein>
    <submittedName>
        <fullName evidence="2">Chromosome partitioning protein</fullName>
    </submittedName>
</protein>
<accession>A0A1G5PDL4</accession>
<comment type="caution">
    <text evidence="2">The sequence shown here is derived from an EMBL/GenBank/DDBJ whole genome shotgun (WGS) entry which is preliminary data.</text>
</comment>
<dbReference type="CDD" id="cd02042">
    <property type="entry name" value="ParAB_family"/>
    <property type="match status" value="1"/>
</dbReference>
<dbReference type="InterPro" id="IPR027417">
    <property type="entry name" value="P-loop_NTPase"/>
</dbReference>
<dbReference type="Proteomes" id="UP000183046">
    <property type="component" value="Unassembled WGS sequence"/>
</dbReference>
<dbReference type="InterPro" id="IPR050678">
    <property type="entry name" value="DNA_Partitioning_ATPase"/>
</dbReference>
<dbReference type="PANTHER" id="PTHR13696">
    <property type="entry name" value="P-LOOP CONTAINING NUCLEOSIDE TRIPHOSPHATE HYDROLASE"/>
    <property type="match status" value="1"/>
</dbReference>
<dbReference type="Gene3D" id="3.40.50.300">
    <property type="entry name" value="P-loop containing nucleotide triphosphate hydrolases"/>
    <property type="match status" value="1"/>
</dbReference>
<evidence type="ECO:0000313" key="3">
    <source>
        <dbReference type="Proteomes" id="UP000183046"/>
    </source>
</evidence>
<feature type="domain" description="AAA" evidence="1">
    <location>
        <begin position="88"/>
        <end position="282"/>
    </location>
</feature>
<dbReference type="InterPro" id="IPR025669">
    <property type="entry name" value="AAA_dom"/>
</dbReference>
<dbReference type="RefSeq" id="WP_074584836.1">
    <property type="nucleotide sequence ID" value="NZ_FMWB01000015.1"/>
</dbReference>
<sequence length="375" mass="41684">MADQPEVLSGELNYTDFASIPYPPKFAADCLGVTTRRLKDIEEENGIEIRRVARGTATTRSYTLPDIFALAALRRNKGYTKGLGRQVVVSTFVQKGGTGKTTTTANLPIYLQLCGLRVLVIDNDPQGDLSSMFGYDPDLEPSDLEALGIPADRYVDGHLGSILSRDLRGRMFDPKLFSDVVKKPFGEYGPHLIPADAHLEDLGVALDAEDNSDFWYARWLERARRGDVPGVDLSAYDVIIFDNAPTASRLTKNSIVASDFLISPVRMDKFSFRALLRLNDWLVRFADAYQRSPGILAIPTMFIRNRPRILNNLGVLNELFPGGVAEEVLFYSEDYGKALDQGIPLLVWRGASSKTIDSMRKVFAEALERIRELAG</sequence>
<dbReference type="AlphaFoldDB" id="A0A1G5PDL4"/>
<dbReference type="PANTHER" id="PTHR13696:SF99">
    <property type="entry name" value="COBYRINIC ACID AC-DIAMIDE SYNTHASE"/>
    <property type="match status" value="1"/>
</dbReference>
<reference evidence="3" key="1">
    <citation type="submission" date="2016-10" db="EMBL/GenBank/DDBJ databases">
        <authorList>
            <person name="de Groot N.N."/>
        </authorList>
    </citation>
    <scope>NUCLEOTIDE SEQUENCE [LARGE SCALE GENOMIC DNA]</scope>
    <source>
        <strain evidence="3">DSM 15758</strain>
    </source>
</reference>
<evidence type="ECO:0000259" key="1">
    <source>
        <dbReference type="Pfam" id="PF13614"/>
    </source>
</evidence>
<dbReference type="Pfam" id="PF13614">
    <property type="entry name" value="AAA_31"/>
    <property type="match status" value="1"/>
</dbReference>
<dbReference type="EMBL" id="FMWB01000015">
    <property type="protein sequence ID" value="SCZ47616.1"/>
    <property type="molecule type" value="Genomic_DNA"/>
</dbReference>
<name>A0A1G5PDL4_9PSED</name>
<organism evidence="2 3">
    <name type="scientific">Pseudomonas oryzihabitans</name>
    <dbReference type="NCBI Taxonomy" id="47885"/>
    <lineage>
        <taxon>Bacteria</taxon>
        <taxon>Pseudomonadati</taxon>
        <taxon>Pseudomonadota</taxon>
        <taxon>Gammaproteobacteria</taxon>
        <taxon>Pseudomonadales</taxon>
        <taxon>Pseudomonadaceae</taxon>
        <taxon>Pseudomonas</taxon>
    </lineage>
</organism>
<proteinExistence type="predicted"/>
<dbReference type="SUPFAM" id="SSF52540">
    <property type="entry name" value="P-loop containing nucleoside triphosphate hydrolases"/>
    <property type="match status" value="1"/>
</dbReference>
<evidence type="ECO:0000313" key="2">
    <source>
        <dbReference type="EMBL" id="SCZ47616.1"/>
    </source>
</evidence>
<dbReference type="OrthoDB" id="5288747at2"/>
<gene>
    <name evidence="2" type="ORF">SAMN05216279_11513</name>
</gene>